<organism evidence="9 10">
    <name type="scientific">[Torrubiella] hemipterigena</name>
    <dbReference type="NCBI Taxonomy" id="1531966"/>
    <lineage>
        <taxon>Eukaryota</taxon>
        <taxon>Fungi</taxon>
        <taxon>Dikarya</taxon>
        <taxon>Ascomycota</taxon>
        <taxon>Pezizomycotina</taxon>
        <taxon>Sordariomycetes</taxon>
        <taxon>Hypocreomycetidae</taxon>
        <taxon>Hypocreales</taxon>
        <taxon>Clavicipitaceae</taxon>
        <taxon>Clavicipitaceae incertae sedis</taxon>
        <taxon>'Torrubiella' clade</taxon>
    </lineage>
</organism>
<evidence type="ECO:0000256" key="4">
    <source>
        <dbReference type="ARBA" id="ARBA00022840"/>
    </source>
</evidence>
<gene>
    <name evidence="9" type="ORF">VHEMI03050</name>
</gene>
<dbReference type="InterPro" id="IPR050173">
    <property type="entry name" value="ABC_transporter_C-like"/>
</dbReference>
<dbReference type="PROSITE" id="PS50929">
    <property type="entry name" value="ABC_TM1F"/>
    <property type="match status" value="1"/>
</dbReference>
<keyword evidence="10" id="KW-1185">Reference proteome</keyword>
<evidence type="ECO:0000313" key="10">
    <source>
        <dbReference type="Proteomes" id="UP000039046"/>
    </source>
</evidence>
<reference evidence="9 10" key="1">
    <citation type="journal article" date="2015" name="Genome Announc.">
        <title>Draft Genome Sequence and Gene Annotation of the Entomopathogenic Fungus Verticillium hemipterigenum.</title>
        <authorList>
            <person name="Horn F."/>
            <person name="Habel A."/>
            <person name="Scharf D.H."/>
            <person name="Dworschak J."/>
            <person name="Brakhage A.A."/>
            <person name="Guthke R."/>
            <person name="Hertweck C."/>
            <person name="Linde J."/>
        </authorList>
    </citation>
    <scope>NUCLEOTIDE SEQUENCE [LARGE SCALE GENOMIC DNA]</scope>
</reference>
<keyword evidence="1" id="KW-0813">Transport</keyword>
<dbReference type="PANTHER" id="PTHR24223">
    <property type="entry name" value="ATP-BINDING CASSETTE SUB-FAMILY C"/>
    <property type="match status" value="1"/>
</dbReference>
<keyword evidence="2 7" id="KW-0812">Transmembrane</keyword>
<evidence type="ECO:0000256" key="7">
    <source>
        <dbReference type="SAM" id="Phobius"/>
    </source>
</evidence>
<name>A0A0A1SXF3_9HYPO</name>
<proteinExistence type="predicted"/>
<protein>
    <recommendedName>
        <fullName evidence="8">ABC transmembrane type-1 domain-containing protein</fullName>
    </recommendedName>
</protein>
<keyword evidence="6 7" id="KW-0472">Membrane</keyword>
<keyword evidence="4" id="KW-0067">ATP-binding</keyword>
<dbReference type="STRING" id="1531966.A0A0A1SXF3"/>
<evidence type="ECO:0000256" key="3">
    <source>
        <dbReference type="ARBA" id="ARBA00022741"/>
    </source>
</evidence>
<evidence type="ECO:0000256" key="1">
    <source>
        <dbReference type="ARBA" id="ARBA00022448"/>
    </source>
</evidence>
<dbReference type="EMBL" id="CDHN01000001">
    <property type="protein sequence ID" value="CEJ83016.1"/>
    <property type="molecule type" value="Genomic_DNA"/>
</dbReference>
<evidence type="ECO:0000256" key="5">
    <source>
        <dbReference type="ARBA" id="ARBA00022989"/>
    </source>
</evidence>
<dbReference type="Proteomes" id="UP000039046">
    <property type="component" value="Unassembled WGS sequence"/>
</dbReference>
<feature type="transmembrane region" description="Helical" evidence="7">
    <location>
        <begin position="70"/>
        <end position="94"/>
    </location>
</feature>
<feature type="transmembrane region" description="Helical" evidence="7">
    <location>
        <begin position="40"/>
        <end position="63"/>
    </location>
</feature>
<dbReference type="GO" id="GO:0016020">
    <property type="term" value="C:membrane"/>
    <property type="evidence" value="ECO:0007669"/>
    <property type="project" value="InterPro"/>
</dbReference>
<dbReference type="InterPro" id="IPR011527">
    <property type="entry name" value="ABC1_TM_dom"/>
</dbReference>
<dbReference type="InterPro" id="IPR036640">
    <property type="entry name" value="ABC1_TM_sf"/>
</dbReference>
<dbReference type="OrthoDB" id="6500128at2759"/>
<dbReference type="HOGENOM" id="CLU_1687962_0_0_1"/>
<evidence type="ECO:0000313" key="9">
    <source>
        <dbReference type="EMBL" id="CEJ83016.1"/>
    </source>
</evidence>
<sequence>MNGIVTIRAFGWFQSYKEKYFELLDDCQKPFYLLLCIQRWLSLVLGLTVAGMATVLTGIAVAIRGTNVSAGFIGIALVNMMTLSQTLASLLMFWTSLETSLGAGSRVRTFTEDTTVEDEPKEPVPEAWPQSGVVKFDNVTTCYSDFPALRNLSIEI</sequence>
<evidence type="ECO:0000256" key="2">
    <source>
        <dbReference type="ARBA" id="ARBA00022692"/>
    </source>
</evidence>
<dbReference type="GO" id="GO:0005524">
    <property type="term" value="F:ATP binding"/>
    <property type="evidence" value="ECO:0007669"/>
    <property type="project" value="UniProtKB-KW"/>
</dbReference>
<feature type="domain" description="ABC transmembrane type-1" evidence="8">
    <location>
        <begin position="1"/>
        <end position="99"/>
    </location>
</feature>
<dbReference type="GO" id="GO:0140359">
    <property type="term" value="F:ABC-type transporter activity"/>
    <property type="evidence" value="ECO:0007669"/>
    <property type="project" value="InterPro"/>
</dbReference>
<dbReference type="PANTHER" id="PTHR24223:SF399">
    <property type="entry name" value="ABC TRANSPORTER ATNG"/>
    <property type="match status" value="1"/>
</dbReference>
<accession>A0A0A1SXF3</accession>
<keyword evidence="3" id="KW-0547">Nucleotide-binding</keyword>
<dbReference type="Gene3D" id="1.20.1560.10">
    <property type="entry name" value="ABC transporter type 1, transmembrane domain"/>
    <property type="match status" value="1"/>
</dbReference>
<dbReference type="SUPFAM" id="SSF90123">
    <property type="entry name" value="ABC transporter transmembrane region"/>
    <property type="match status" value="1"/>
</dbReference>
<evidence type="ECO:0000256" key="6">
    <source>
        <dbReference type="ARBA" id="ARBA00023136"/>
    </source>
</evidence>
<keyword evidence="5 7" id="KW-1133">Transmembrane helix</keyword>
<dbReference type="AlphaFoldDB" id="A0A0A1SXF3"/>
<evidence type="ECO:0000259" key="8">
    <source>
        <dbReference type="PROSITE" id="PS50929"/>
    </source>
</evidence>